<protein>
    <submittedName>
        <fullName evidence="11">Amino acid ABC transporter permease</fullName>
    </submittedName>
</protein>
<evidence type="ECO:0000256" key="5">
    <source>
        <dbReference type="ARBA" id="ARBA00022970"/>
    </source>
</evidence>
<dbReference type="RefSeq" id="WP_355666959.1">
    <property type="nucleotide sequence ID" value="NZ_JBEXRX010000104.1"/>
</dbReference>
<dbReference type="SUPFAM" id="SSF161098">
    <property type="entry name" value="MetI-like"/>
    <property type="match status" value="1"/>
</dbReference>
<keyword evidence="4 8" id="KW-0812">Transmembrane</keyword>
<keyword evidence="6 8" id="KW-1133">Transmembrane helix</keyword>
<dbReference type="InterPro" id="IPR000515">
    <property type="entry name" value="MetI-like"/>
</dbReference>
<sequence length="319" mass="34428">MSTPVDATATGPASAGPAGPETPEANRVSHPVRPGRWLAAGVTALILAWLGWTIAINPNLHWDIVVKYQFDRVILEGLWVTVQLTVASMAIGVVLGVVVALMQVSDSRVLRAGGMAYVWFFRGTPLLVQLIFWFNIALIFPEIGLGVPFGGPKLMTWETNTLVTGFVAALLGLSINEGAYMSEIVRAGLRAVDPGQQEAAAALGMSRRKIMTRVVLPQAMRIIVPPTGNQFISMLKTTSLVSVIAGADLLTVAQRLYLTNFEVIALLIVASLWYLVLTTVASIGQYYLERRFSRGFGATVPGGLRGRIGRNLRFPGSVR</sequence>
<comment type="caution">
    <text evidence="11">The sequence shown here is derived from an EMBL/GenBank/DDBJ whole genome shotgun (WGS) entry which is preliminary data.</text>
</comment>
<dbReference type="Proteomes" id="UP001550348">
    <property type="component" value="Unassembled WGS sequence"/>
</dbReference>
<dbReference type="PROSITE" id="PS50928">
    <property type="entry name" value="ABC_TM1"/>
    <property type="match status" value="1"/>
</dbReference>
<evidence type="ECO:0000256" key="6">
    <source>
        <dbReference type="ARBA" id="ARBA00022989"/>
    </source>
</evidence>
<evidence type="ECO:0000313" key="12">
    <source>
        <dbReference type="Proteomes" id="UP001550348"/>
    </source>
</evidence>
<feature type="domain" description="ABC transmembrane type-1" evidence="10">
    <location>
        <begin position="78"/>
        <end position="285"/>
    </location>
</feature>
<dbReference type="InterPro" id="IPR043429">
    <property type="entry name" value="ArtM/GltK/GlnP/TcyL/YhdX-like"/>
</dbReference>
<feature type="transmembrane region" description="Helical" evidence="8">
    <location>
        <begin position="160"/>
        <end position="180"/>
    </location>
</feature>
<dbReference type="InterPro" id="IPR010065">
    <property type="entry name" value="AA_ABC_transptr_permease_3TM"/>
</dbReference>
<evidence type="ECO:0000256" key="4">
    <source>
        <dbReference type="ARBA" id="ARBA00022692"/>
    </source>
</evidence>
<keyword evidence="7 8" id="KW-0472">Membrane</keyword>
<keyword evidence="3" id="KW-1003">Cell membrane</keyword>
<feature type="transmembrane region" description="Helical" evidence="8">
    <location>
        <begin position="77"/>
        <end position="104"/>
    </location>
</feature>
<reference evidence="11 12" key="1">
    <citation type="submission" date="2024-06" db="EMBL/GenBank/DDBJ databases">
        <title>The Natural Products Discovery Center: Release of the First 8490 Sequenced Strains for Exploring Actinobacteria Biosynthetic Diversity.</title>
        <authorList>
            <person name="Kalkreuter E."/>
            <person name="Kautsar S.A."/>
            <person name="Yang D."/>
            <person name="Bader C.D."/>
            <person name="Teijaro C.N."/>
            <person name="Fluegel L."/>
            <person name="Davis C.M."/>
            <person name="Simpson J.R."/>
            <person name="Lauterbach L."/>
            <person name="Steele A.D."/>
            <person name="Gui C."/>
            <person name="Meng S."/>
            <person name="Li G."/>
            <person name="Viehrig K."/>
            <person name="Ye F."/>
            <person name="Su P."/>
            <person name="Kiefer A.F."/>
            <person name="Nichols A."/>
            <person name="Cepeda A.J."/>
            <person name="Yan W."/>
            <person name="Fan B."/>
            <person name="Jiang Y."/>
            <person name="Adhikari A."/>
            <person name="Zheng C.-J."/>
            <person name="Schuster L."/>
            <person name="Cowan T.M."/>
            <person name="Smanski M.J."/>
            <person name="Chevrette M.G."/>
            <person name="De Carvalho L.P.S."/>
            <person name="Shen B."/>
        </authorList>
    </citation>
    <scope>NUCLEOTIDE SEQUENCE [LARGE SCALE GENOMIC DNA]</scope>
    <source>
        <strain evidence="11 12">NPDC006286</strain>
    </source>
</reference>
<evidence type="ECO:0000259" key="10">
    <source>
        <dbReference type="PROSITE" id="PS50928"/>
    </source>
</evidence>
<comment type="similarity">
    <text evidence="8">Belongs to the binding-protein-dependent transport system permease family.</text>
</comment>
<evidence type="ECO:0000256" key="7">
    <source>
        <dbReference type="ARBA" id="ARBA00023136"/>
    </source>
</evidence>
<name>A0ABV2VSI1_9ACTN</name>
<feature type="compositionally biased region" description="Low complexity" evidence="9">
    <location>
        <begin position="7"/>
        <end position="25"/>
    </location>
</feature>
<dbReference type="PANTHER" id="PTHR30614:SF0">
    <property type="entry name" value="L-CYSTINE TRANSPORT SYSTEM PERMEASE PROTEIN TCYL"/>
    <property type="match status" value="1"/>
</dbReference>
<feature type="transmembrane region" description="Helical" evidence="8">
    <location>
        <begin position="37"/>
        <end position="57"/>
    </location>
</feature>
<dbReference type="PANTHER" id="PTHR30614">
    <property type="entry name" value="MEMBRANE COMPONENT OF AMINO ACID ABC TRANSPORTER"/>
    <property type="match status" value="1"/>
</dbReference>
<evidence type="ECO:0000256" key="8">
    <source>
        <dbReference type="RuleBase" id="RU363032"/>
    </source>
</evidence>
<feature type="transmembrane region" description="Helical" evidence="8">
    <location>
        <begin position="263"/>
        <end position="288"/>
    </location>
</feature>
<dbReference type="EMBL" id="JBEXRX010000104">
    <property type="protein sequence ID" value="MEU0155354.1"/>
    <property type="molecule type" value="Genomic_DNA"/>
</dbReference>
<feature type="transmembrane region" description="Helical" evidence="8">
    <location>
        <begin position="116"/>
        <end position="140"/>
    </location>
</feature>
<keyword evidence="5" id="KW-0029">Amino-acid transport</keyword>
<accession>A0ABV2VSI1</accession>
<dbReference type="NCBIfam" id="TIGR01726">
    <property type="entry name" value="HEQRo_perm_3TM"/>
    <property type="match status" value="1"/>
</dbReference>
<evidence type="ECO:0000256" key="2">
    <source>
        <dbReference type="ARBA" id="ARBA00022448"/>
    </source>
</evidence>
<evidence type="ECO:0000313" key="11">
    <source>
        <dbReference type="EMBL" id="MEU0155354.1"/>
    </source>
</evidence>
<evidence type="ECO:0000256" key="1">
    <source>
        <dbReference type="ARBA" id="ARBA00004651"/>
    </source>
</evidence>
<evidence type="ECO:0000256" key="9">
    <source>
        <dbReference type="SAM" id="MobiDB-lite"/>
    </source>
</evidence>
<keyword evidence="2 8" id="KW-0813">Transport</keyword>
<dbReference type="Gene3D" id="1.10.3720.10">
    <property type="entry name" value="MetI-like"/>
    <property type="match status" value="1"/>
</dbReference>
<comment type="subcellular location">
    <subcellularLocation>
        <location evidence="1 8">Cell membrane</location>
        <topology evidence="1 8">Multi-pass membrane protein</topology>
    </subcellularLocation>
</comment>
<gene>
    <name evidence="11" type="ORF">ABZ071_26300</name>
</gene>
<dbReference type="CDD" id="cd06261">
    <property type="entry name" value="TM_PBP2"/>
    <property type="match status" value="1"/>
</dbReference>
<dbReference type="InterPro" id="IPR035906">
    <property type="entry name" value="MetI-like_sf"/>
</dbReference>
<evidence type="ECO:0000256" key="3">
    <source>
        <dbReference type="ARBA" id="ARBA00022475"/>
    </source>
</evidence>
<feature type="region of interest" description="Disordered" evidence="9">
    <location>
        <begin position="1"/>
        <end position="29"/>
    </location>
</feature>
<keyword evidence="12" id="KW-1185">Reference proteome</keyword>
<organism evidence="11 12">
    <name type="scientific">Micromonospora fulviviridis</name>
    <dbReference type="NCBI Taxonomy" id="47860"/>
    <lineage>
        <taxon>Bacteria</taxon>
        <taxon>Bacillati</taxon>
        <taxon>Actinomycetota</taxon>
        <taxon>Actinomycetes</taxon>
        <taxon>Micromonosporales</taxon>
        <taxon>Micromonosporaceae</taxon>
        <taxon>Micromonospora</taxon>
    </lineage>
</organism>
<dbReference type="Pfam" id="PF00528">
    <property type="entry name" value="BPD_transp_1"/>
    <property type="match status" value="1"/>
</dbReference>
<proteinExistence type="inferred from homology"/>